<keyword evidence="3" id="KW-1185">Reference proteome</keyword>
<accession>A0A2I1G8J6</accession>
<evidence type="ECO:0000256" key="1">
    <source>
        <dbReference type="SAM" id="Coils"/>
    </source>
</evidence>
<dbReference type="VEuPathDB" id="FungiDB:RhiirFUN_012657"/>
<name>A0A2I1G8J6_9GLOM</name>
<evidence type="ECO:0000313" key="2">
    <source>
        <dbReference type="EMBL" id="PKY42901.1"/>
    </source>
</evidence>
<sequence>MQNSPTEYPEYSEYHTLEVTNNFNDLPHENESVPLLTNPLPQRIVSQQNNNSSMNQNLQIFFNSINTFEEIINRQLEQVNELKTLLNQMRQSFITQQQQAPMPRRISRNYVTRPHPYLNERLVSSRTPTIRSAMPTYRHECFTEQLASSNSLHRQQTNVPAETTDNEIFPSDIQNYEFW</sequence>
<comment type="caution">
    <text evidence="2">The sequence shown here is derived from an EMBL/GenBank/DDBJ whole genome shotgun (WGS) entry which is preliminary data.</text>
</comment>
<dbReference type="Proteomes" id="UP000234323">
    <property type="component" value="Unassembled WGS sequence"/>
</dbReference>
<protein>
    <submittedName>
        <fullName evidence="2">Uncharacterized protein</fullName>
    </submittedName>
</protein>
<dbReference type="EMBL" id="LLXI01000224">
    <property type="protein sequence ID" value="PKY42901.1"/>
    <property type="molecule type" value="Genomic_DNA"/>
</dbReference>
<feature type="coiled-coil region" evidence="1">
    <location>
        <begin position="65"/>
        <end position="92"/>
    </location>
</feature>
<organism evidence="2 3">
    <name type="scientific">Rhizophagus irregularis</name>
    <dbReference type="NCBI Taxonomy" id="588596"/>
    <lineage>
        <taxon>Eukaryota</taxon>
        <taxon>Fungi</taxon>
        <taxon>Fungi incertae sedis</taxon>
        <taxon>Mucoromycota</taxon>
        <taxon>Glomeromycotina</taxon>
        <taxon>Glomeromycetes</taxon>
        <taxon>Glomerales</taxon>
        <taxon>Glomeraceae</taxon>
        <taxon>Rhizophagus</taxon>
    </lineage>
</organism>
<evidence type="ECO:0000313" key="3">
    <source>
        <dbReference type="Proteomes" id="UP000234323"/>
    </source>
</evidence>
<gene>
    <name evidence="2" type="ORF">RhiirA4_442248</name>
</gene>
<dbReference type="VEuPathDB" id="FungiDB:FUN_011369"/>
<keyword evidence="1" id="KW-0175">Coiled coil</keyword>
<dbReference type="AlphaFoldDB" id="A0A2I1G8J6"/>
<dbReference type="OrthoDB" id="2307478at2759"/>
<reference evidence="2 3" key="1">
    <citation type="submission" date="2015-10" db="EMBL/GenBank/DDBJ databases">
        <title>Genome analyses suggest a sexual origin of heterokaryosis in a supposedly ancient asexual fungus.</title>
        <authorList>
            <person name="Ropars J."/>
            <person name="Sedzielewska K."/>
            <person name="Noel J."/>
            <person name="Charron P."/>
            <person name="Farinelli L."/>
            <person name="Marton T."/>
            <person name="Kruger M."/>
            <person name="Pelin A."/>
            <person name="Brachmann A."/>
            <person name="Corradi N."/>
        </authorList>
    </citation>
    <scope>NUCLEOTIDE SEQUENCE [LARGE SCALE GENOMIC DNA]</scope>
    <source>
        <strain evidence="2 3">A4</strain>
    </source>
</reference>
<proteinExistence type="predicted"/>
<dbReference type="VEuPathDB" id="FungiDB:RhiirA1_531752"/>